<organism evidence="2 3">
    <name type="scientific">Jaapia argillacea MUCL 33604</name>
    <dbReference type="NCBI Taxonomy" id="933084"/>
    <lineage>
        <taxon>Eukaryota</taxon>
        <taxon>Fungi</taxon>
        <taxon>Dikarya</taxon>
        <taxon>Basidiomycota</taxon>
        <taxon>Agaricomycotina</taxon>
        <taxon>Agaricomycetes</taxon>
        <taxon>Agaricomycetidae</taxon>
        <taxon>Jaapiales</taxon>
        <taxon>Jaapiaceae</taxon>
        <taxon>Jaapia</taxon>
    </lineage>
</organism>
<dbReference type="AlphaFoldDB" id="A0A067PDX9"/>
<feature type="region of interest" description="Disordered" evidence="1">
    <location>
        <begin position="81"/>
        <end position="224"/>
    </location>
</feature>
<sequence length="383" mass="42782">MSQNLSSWWQPSTPYYLLEQPTVTSTRVPISTPAMINDRAPYSITLAPDGLSVDEVLQRLGCSPGWEMPDFGFITDWRQSPSPVPGVPTSDPRLAQSGTGRNDIQNSRMDVNTRTIRPTEQLLDEHSAMARPKHKVRKTVENDQFRPPGAPRIGSSTMLSPSGQPSRMKRQTNTARTRRNVKNESTETQTGTRKAASTGGAGHPPNSEDPKNTKLPSYQPANGASSQIIAVQETPTAVFPPFSVSRGSGKTPGDPMDMMGSPSSLPSLKRLGKRKRDEEVDEESKECKEKRKREEINEYARSYLPETFCEVQRTPNLLLGCVHEMRRLGKKEQQLEDRNVLLEGKIGRMREVLQTPADAEKGERNEEMRAHLLYIIDSPFVTE</sequence>
<feature type="compositionally biased region" description="Polar residues" evidence="1">
    <location>
        <begin position="96"/>
        <end position="118"/>
    </location>
</feature>
<gene>
    <name evidence="2" type="ORF">JAAARDRAFT_74766</name>
</gene>
<proteinExistence type="predicted"/>
<dbReference type="EMBL" id="KL197794">
    <property type="protein sequence ID" value="KDQ49242.1"/>
    <property type="molecule type" value="Genomic_DNA"/>
</dbReference>
<name>A0A067PDX9_9AGAM</name>
<evidence type="ECO:0000313" key="3">
    <source>
        <dbReference type="Proteomes" id="UP000027265"/>
    </source>
</evidence>
<feature type="compositionally biased region" description="Polar residues" evidence="1">
    <location>
        <begin position="154"/>
        <end position="175"/>
    </location>
</feature>
<accession>A0A067PDX9</accession>
<dbReference type="HOGENOM" id="CLU_721729_0_0_1"/>
<evidence type="ECO:0000256" key="1">
    <source>
        <dbReference type="SAM" id="MobiDB-lite"/>
    </source>
</evidence>
<feature type="compositionally biased region" description="Polar residues" evidence="1">
    <location>
        <begin position="214"/>
        <end position="224"/>
    </location>
</feature>
<protein>
    <submittedName>
        <fullName evidence="2">Uncharacterized protein</fullName>
    </submittedName>
</protein>
<reference evidence="3" key="1">
    <citation type="journal article" date="2014" name="Proc. Natl. Acad. Sci. U.S.A.">
        <title>Extensive sampling of basidiomycete genomes demonstrates inadequacy of the white-rot/brown-rot paradigm for wood decay fungi.</title>
        <authorList>
            <person name="Riley R."/>
            <person name="Salamov A.A."/>
            <person name="Brown D.W."/>
            <person name="Nagy L.G."/>
            <person name="Floudas D."/>
            <person name="Held B.W."/>
            <person name="Levasseur A."/>
            <person name="Lombard V."/>
            <person name="Morin E."/>
            <person name="Otillar R."/>
            <person name="Lindquist E.A."/>
            <person name="Sun H."/>
            <person name="LaButti K.M."/>
            <person name="Schmutz J."/>
            <person name="Jabbour D."/>
            <person name="Luo H."/>
            <person name="Baker S.E."/>
            <person name="Pisabarro A.G."/>
            <person name="Walton J.D."/>
            <person name="Blanchette R.A."/>
            <person name="Henrissat B."/>
            <person name="Martin F."/>
            <person name="Cullen D."/>
            <person name="Hibbett D.S."/>
            <person name="Grigoriev I.V."/>
        </authorList>
    </citation>
    <scope>NUCLEOTIDE SEQUENCE [LARGE SCALE GENOMIC DNA]</scope>
    <source>
        <strain evidence="3">MUCL 33604</strain>
    </source>
</reference>
<dbReference type="InParanoid" id="A0A067PDX9"/>
<keyword evidence="3" id="KW-1185">Reference proteome</keyword>
<dbReference type="Proteomes" id="UP000027265">
    <property type="component" value="Unassembled WGS sequence"/>
</dbReference>
<evidence type="ECO:0000313" key="2">
    <source>
        <dbReference type="EMBL" id="KDQ49242.1"/>
    </source>
</evidence>
<feature type="region of interest" description="Disordered" evidence="1">
    <location>
        <begin position="239"/>
        <end position="282"/>
    </location>
</feature>